<organism evidence="1 2">
    <name type="scientific">Mycobacterium intracellulare</name>
    <dbReference type="NCBI Taxonomy" id="1767"/>
    <lineage>
        <taxon>Bacteria</taxon>
        <taxon>Bacillati</taxon>
        <taxon>Actinomycetota</taxon>
        <taxon>Actinomycetes</taxon>
        <taxon>Mycobacteriales</taxon>
        <taxon>Mycobacteriaceae</taxon>
        <taxon>Mycobacterium</taxon>
        <taxon>Mycobacterium avium complex (MAC)</taxon>
    </lineage>
</organism>
<evidence type="ECO:0000313" key="1">
    <source>
        <dbReference type="EMBL" id="MDV7010784.1"/>
    </source>
</evidence>
<dbReference type="Proteomes" id="UP001187143">
    <property type="component" value="Unassembled WGS sequence"/>
</dbReference>
<dbReference type="RefSeq" id="WP_317727093.1">
    <property type="nucleotide sequence ID" value="NZ_JAWLLC010000002.1"/>
</dbReference>
<dbReference type="AlphaFoldDB" id="A0AAE4UBL4"/>
<name>A0AAE4UBL4_MYCIT</name>
<accession>A0AAE4UBL4</accession>
<reference evidence="1" key="1">
    <citation type="submission" date="2023-10" db="EMBL/GenBank/DDBJ databases">
        <title>Characterization and genome sequence of Mycobacterium intracellulare ABSURDO, a novel pathogenic isolate with three colony morphotypes that vary in growth and acid-fastness.</title>
        <authorList>
            <person name="Jude B.A."/>
            <person name="Robinson R.T."/>
        </authorList>
    </citation>
    <scope>NUCLEOTIDE SEQUENCE</scope>
    <source>
        <strain evidence="1">ABSURDO Component B</strain>
    </source>
</reference>
<gene>
    <name evidence="1" type="ORF">R4F53_00485</name>
</gene>
<dbReference type="EMBL" id="JAWLLD010000001">
    <property type="protein sequence ID" value="MDV7010784.1"/>
    <property type="molecule type" value="Genomic_DNA"/>
</dbReference>
<protein>
    <submittedName>
        <fullName evidence="1">Uncharacterized protein</fullName>
    </submittedName>
</protein>
<sequence length="110" mass="12365">MTITVTTPGHGERSFDADNWDISERGELWVGTDSVGVAQFNAGAWLFVYATKAAPAESRRWRSLFAIPSDVKVIKDCDGDEWTRGDTFTGWGDPHHWLNDYAPFTEVLDK</sequence>
<comment type="caution">
    <text evidence="1">The sequence shown here is derived from an EMBL/GenBank/DDBJ whole genome shotgun (WGS) entry which is preliminary data.</text>
</comment>
<evidence type="ECO:0000313" key="2">
    <source>
        <dbReference type="Proteomes" id="UP001187143"/>
    </source>
</evidence>
<proteinExistence type="predicted"/>